<reference evidence="2 4" key="2">
    <citation type="submission" date="2018-06" db="EMBL/GenBank/DDBJ databases">
        <authorList>
            <consortium name="Pathogen Informatics"/>
            <person name="Doyle S."/>
        </authorList>
    </citation>
    <scope>NUCLEOTIDE SEQUENCE [LARGE SCALE GENOMIC DNA]</scope>
    <source>
        <strain evidence="2 4">NCTC13560</strain>
    </source>
</reference>
<name>A0A381FE07_9FLAO</name>
<evidence type="ECO:0000313" key="4">
    <source>
        <dbReference type="Proteomes" id="UP000255231"/>
    </source>
</evidence>
<dbReference type="Proteomes" id="UP000185725">
    <property type="component" value="Unassembled WGS sequence"/>
</dbReference>
<sequence length="31" mass="3723">MIIGKRVSEIDDNNVREIFEGNYRIIYHISK</sequence>
<dbReference type="EMBL" id="UFVS01000001">
    <property type="protein sequence ID" value="SUX44753.1"/>
    <property type="molecule type" value="Genomic_DNA"/>
</dbReference>
<dbReference type="Proteomes" id="UP000255231">
    <property type="component" value="Unassembled WGS sequence"/>
</dbReference>
<gene>
    <name evidence="2" type="ORF">NCTC13560_02703</name>
    <name evidence="1" type="ORF">SAMN05421682_103131</name>
</gene>
<dbReference type="AlphaFoldDB" id="A0A381FE07"/>
<dbReference type="EMBL" id="FTMF01000003">
    <property type="protein sequence ID" value="SIQ19647.1"/>
    <property type="molecule type" value="Genomic_DNA"/>
</dbReference>
<proteinExistence type="predicted"/>
<keyword evidence="3" id="KW-1185">Reference proteome</keyword>
<reference evidence="1 3" key="1">
    <citation type="submission" date="2017-01" db="EMBL/GenBank/DDBJ databases">
        <authorList>
            <person name="Varghese N."/>
            <person name="Submissions S."/>
        </authorList>
    </citation>
    <scope>NUCLEOTIDE SEQUENCE [LARGE SCALE GENOMIC DNA]</scope>
    <source>
        <strain evidence="1 3">ATCC 27950</strain>
    </source>
</reference>
<organism evidence="2 4">
    <name type="scientific">Chryseobacterium indoltheticum</name>
    <dbReference type="NCBI Taxonomy" id="254"/>
    <lineage>
        <taxon>Bacteria</taxon>
        <taxon>Pseudomonadati</taxon>
        <taxon>Bacteroidota</taxon>
        <taxon>Flavobacteriia</taxon>
        <taxon>Flavobacteriales</taxon>
        <taxon>Weeksellaceae</taxon>
        <taxon>Chryseobacterium group</taxon>
        <taxon>Chryseobacterium</taxon>
    </lineage>
</organism>
<evidence type="ECO:0008006" key="5">
    <source>
        <dbReference type="Google" id="ProtNLM"/>
    </source>
</evidence>
<evidence type="ECO:0000313" key="1">
    <source>
        <dbReference type="EMBL" id="SIQ19647.1"/>
    </source>
</evidence>
<evidence type="ECO:0000313" key="2">
    <source>
        <dbReference type="EMBL" id="SUX44753.1"/>
    </source>
</evidence>
<accession>A0A381FE07</accession>
<evidence type="ECO:0000313" key="3">
    <source>
        <dbReference type="Proteomes" id="UP000185725"/>
    </source>
</evidence>
<protein>
    <recommendedName>
        <fullName evidence="5">Type II toxin-antitoxin system RelE/ParE family toxin</fullName>
    </recommendedName>
</protein>